<gene>
    <name evidence="2" type="ORF">TUM19329_30200</name>
</gene>
<dbReference type="InterPro" id="IPR036736">
    <property type="entry name" value="ACP-like_sf"/>
</dbReference>
<dbReference type="RefSeq" id="WP_173237909.1">
    <property type="nucleotide sequence ID" value="NZ_AP022839.1"/>
</dbReference>
<name>A0A6F8T868_9GAMM</name>
<dbReference type="AlphaFoldDB" id="A0A6F8T868"/>
<proteinExistence type="predicted"/>
<reference evidence="2" key="1">
    <citation type="journal article" date="2020" name="Microbiol. Resour. Announc.">
        <title>Complete Genome Sequence of Novel Psychrotolerant Legionella Strain TUM19329, Isolated from Antarctic Lake Sediment.</title>
        <authorList>
            <person name="Shimada S."/>
            <person name="Nakai R."/>
            <person name="Aoki K."/>
            <person name="Shimoeda N."/>
            <person name="Ohno G."/>
            <person name="Miyazaki Y."/>
            <person name="Kudoh S."/>
            <person name="Imura S."/>
            <person name="Watanabe K."/>
            <person name="Ishii Y."/>
            <person name="Tateda K."/>
        </authorList>
    </citation>
    <scope>NUCLEOTIDE SEQUENCE [LARGE SCALE GENOMIC DNA]</scope>
    <source>
        <strain evidence="2">TUM19329</strain>
    </source>
</reference>
<protein>
    <submittedName>
        <fullName evidence="2">Acyl carrier protein</fullName>
    </submittedName>
</protein>
<dbReference type="Proteomes" id="UP000502894">
    <property type="component" value="Chromosome"/>
</dbReference>
<organism evidence="2 3">
    <name type="scientific">Legionella antarctica</name>
    <dbReference type="NCBI Taxonomy" id="2708020"/>
    <lineage>
        <taxon>Bacteria</taxon>
        <taxon>Pseudomonadati</taxon>
        <taxon>Pseudomonadota</taxon>
        <taxon>Gammaproteobacteria</taxon>
        <taxon>Legionellales</taxon>
        <taxon>Legionellaceae</taxon>
        <taxon>Legionella</taxon>
    </lineage>
</organism>
<dbReference type="PROSITE" id="PS50075">
    <property type="entry name" value="CARRIER"/>
    <property type="match status" value="1"/>
</dbReference>
<dbReference type="InterPro" id="IPR009081">
    <property type="entry name" value="PP-bd_ACP"/>
</dbReference>
<evidence type="ECO:0000259" key="1">
    <source>
        <dbReference type="PROSITE" id="PS50075"/>
    </source>
</evidence>
<dbReference type="EMBL" id="AP022839">
    <property type="protein sequence ID" value="BCA96659.1"/>
    <property type="molecule type" value="Genomic_DNA"/>
</dbReference>
<evidence type="ECO:0000313" key="3">
    <source>
        <dbReference type="Proteomes" id="UP000502894"/>
    </source>
</evidence>
<sequence length="83" mass="9347">MNREEIFSVIKQNIHSVIDGAEGKEITEEDSMNDFGADSLEIVEVVSRSMRKLEIKIPRTELGKAKNLGDLVSLFEEHAQKDS</sequence>
<dbReference type="Gene3D" id="1.10.1200.10">
    <property type="entry name" value="ACP-like"/>
    <property type="match status" value="1"/>
</dbReference>
<feature type="domain" description="Carrier" evidence="1">
    <location>
        <begin position="4"/>
        <end position="79"/>
    </location>
</feature>
<dbReference type="Pfam" id="PF00550">
    <property type="entry name" value="PP-binding"/>
    <property type="match status" value="1"/>
</dbReference>
<dbReference type="SUPFAM" id="SSF47336">
    <property type="entry name" value="ACP-like"/>
    <property type="match status" value="1"/>
</dbReference>
<accession>A0A6F8T868</accession>
<evidence type="ECO:0000313" key="2">
    <source>
        <dbReference type="EMBL" id="BCA96659.1"/>
    </source>
</evidence>
<dbReference type="KEGG" id="lant:TUM19329_30200"/>
<keyword evidence="3" id="KW-1185">Reference proteome</keyword>